<name>A0A0G1HDC9_UNCKA</name>
<dbReference type="InterPro" id="IPR050595">
    <property type="entry name" value="Bact_response_regulator"/>
</dbReference>
<dbReference type="Proteomes" id="UP000034128">
    <property type="component" value="Unassembled WGS sequence"/>
</dbReference>
<sequence>MLGKRLLIIEDDPVMSESLSFSLTKRGYKIETAVTGTTGIFLCQKFSPDLLILDLILPDTHGLEVLDEIRANDWGRDLKVLVLTNVENDSLKQKLYTMGVVDYLLKINTTLTKLADTVDSILSTDQTVSWTLS</sequence>
<dbReference type="Pfam" id="PF00072">
    <property type="entry name" value="Response_reg"/>
    <property type="match status" value="1"/>
</dbReference>
<dbReference type="InterPro" id="IPR011006">
    <property type="entry name" value="CheY-like_superfamily"/>
</dbReference>
<comment type="caution">
    <text evidence="4">The sequence shown here is derived from an EMBL/GenBank/DDBJ whole genome shotgun (WGS) entry which is preliminary data.</text>
</comment>
<reference evidence="4 5" key="1">
    <citation type="journal article" date="2015" name="Nature">
        <title>rRNA introns, odd ribosomes, and small enigmatic genomes across a large radiation of phyla.</title>
        <authorList>
            <person name="Brown C.T."/>
            <person name="Hug L.A."/>
            <person name="Thomas B.C."/>
            <person name="Sharon I."/>
            <person name="Castelle C.J."/>
            <person name="Singh A."/>
            <person name="Wilkins M.J."/>
            <person name="Williams K.H."/>
            <person name="Banfield J.F."/>
        </authorList>
    </citation>
    <scope>NUCLEOTIDE SEQUENCE [LARGE SCALE GENOMIC DNA]</scope>
</reference>
<accession>A0A0G1HDC9</accession>
<organism evidence="4 5">
    <name type="scientific">candidate division WWE3 bacterium GW2011_GWA2_44_16</name>
    <dbReference type="NCBI Taxonomy" id="1619110"/>
    <lineage>
        <taxon>Bacteria</taxon>
        <taxon>Katanobacteria</taxon>
    </lineage>
</organism>
<dbReference type="PROSITE" id="PS50110">
    <property type="entry name" value="RESPONSE_REGULATORY"/>
    <property type="match status" value="1"/>
</dbReference>
<dbReference type="SUPFAM" id="SSF52172">
    <property type="entry name" value="CheY-like"/>
    <property type="match status" value="1"/>
</dbReference>
<dbReference type="InterPro" id="IPR001789">
    <property type="entry name" value="Sig_transdc_resp-reg_receiver"/>
</dbReference>
<feature type="domain" description="Response regulatory" evidence="3">
    <location>
        <begin position="5"/>
        <end position="121"/>
    </location>
</feature>
<dbReference type="CDD" id="cd00156">
    <property type="entry name" value="REC"/>
    <property type="match status" value="1"/>
</dbReference>
<dbReference type="EMBL" id="LCIA01000006">
    <property type="protein sequence ID" value="KKT45396.1"/>
    <property type="molecule type" value="Genomic_DNA"/>
</dbReference>
<dbReference type="GO" id="GO:0000160">
    <property type="term" value="P:phosphorelay signal transduction system"/>
    <property type="evidence" value="ECO:0007669"/>
    <property type="project" value="InterPro"/>
</dbReference>
<dbReference type="AlphaFoldDB" id="A0A0G1HDC9"/>
<protein>
    <submittedName>
        <fullName evidence="4">Response regulator receiver protein</fullName>
    </submittedName>
</protein>
<feature type="modified residue" description="4-aspartylphosphate" evidence="2">
    <location>
        <position position="54"/>
    </location>
</feature>
<dbReference type="STRING" id="1619110.UW36_C0006G0017"/>
<evidence type="ECO:0000259" key="3">
    <source>
        <dbReference type="PROSITE" id="PS50110"/>
    </source>
</evidence>
<keyword evidence="1 2" id="KW-0597">Phosphoprotein</keyword>
<dbReference type="SMART" id="SM00448">
    <property type="entry name" value="REC"/>
    <property type="match status" value="1"/>
</dbReference>
<evidence type="ECO:0000313" key="5">
    <source>
        <dbReference type="Proteomes" id="UP000034128"/>
    </source>
</evidence>
<evidence type="ECO:0000256" key="1">
    <source>
        <dbReference type="ARBA" id="ARBA00022553"/>
    </source>
</evidence>
<dbReference type="PANTHER" id="PTHR44591">
    <property type="entry name" value="STRESS RESPONSE REGULATOR PROTEIN 1"/>
    <property type="match status" value="1"/>
</dbReference>
<evidence type="ECO:0000256" key="2">
    <source>
        <dbReference type="PROSITE-ProRule" id="PRU00169"/>
    </source>
</evidence>
<dbReference type="Gene3D" id="3.40.50.2300">
    <property type="match status" value="1"/>
</dbReference>
<dbReference type="PANTHER" id="PTHR44591:SF3">
    <property type="entry name" value="RESPONSE REGULATORY DOMAIN-CONTAINING PROTEIN"/>
    <property type="match status" value="1"/>
</dbReference>
<gene>
    <name evidence="4" type="ORF">UW36_C0006G0017</name>
</gene>
<proteinExistence type="predicted"/>
<evidence type="ECO:0000313" key="4">
    <source>
        <dbReference type="EMBL" id="KKT45396.1"/>
    </source>
</evidence>